<protein>
    <submittedName>
        <fullName evidence="1">Uncharacterized protein</fullName>
    </submittedName>
</protein>
<gene>
    <name evidence="1" type="ORF">RFI_35649</name>
</gene>
<organism evidence="1 2">
    <name type="scientific">Reticulomyxa filosa</name>
    <dbReference type="NCBI Taxonomy" id="46433"/>
    <lineage>
        <taxon>Eukaryota</taxon>
        <taxon>Sar</taxon>
        <taxon>Rhizaria</taxon>
        <taxon>Retaria</taxon>
        <taxon>Foraminifera</taxon>
        <taxon>Monothalamids</taxon>
        <taxon>Reticulomyxidae</taxon>
        <taxon>Reticulomyxa</taxon>
    </lineage>
</organism>
<proteinExistence type="predicted"/>
<name>X6LKY1_RETFI</name>
<accession>X6LKY1</accession>
<dbReference type="AlphaFoldDB" id="X6LKY1"/>
<evidence type="ECO:0000313" key="1">
    <source>
        <dbReference type="EMBL" id="ETO01792.1"/>
    </source>
</evidence>
<dbReference type="Proteomes" id="UP000023152">
    <property type="component" value="Unassembled WGS sequence"/>
</dbReference>
<reference evidence="1 2" key="1">
    <citation type="journal article" date="2013" name="Curr. Biol.">
        <title>The Genome of the Foraminiferan Reticulomyxa filosa.</title>
        <authorList>
            <person name="Glockner G."/>
            <person name="Hulsmann N."/>
            <person name="Schleicher M."/>
            <person name="Noegel A.A."/>
            <person name="Eichinger L."/>
            <person name="Gallinger C."/>
            <person name="Pawlowski J."/>
            <person name="Sierra R."/>
            <person name="Euteneuer U."/>
            <person name="Pillet L."/>
            <person name="Moustafa A."/>
            <person name="Platzer M."/>
            <person name="Groth M."/>
            <person name="Szafranski K."/>
            <person name="Schliwa M."/>
        </authorList>
    </citation>
    <scope>NUCLEOTIDE SEQUENCE [LARGE SCALE GENOMIC DNA]</scope>
</reference>
<keyword evidence="2" id="KW-1185">Reference proteome</keyword>
<dbReference type="EMBL" id="ASPP01037399">
    <property type="protein sequence ID" value="ETO01792.1"/>
    <property type="molecule type" value="Genomic_DNA"/>
</dbReference>
<sequence>MIYEYIQTIFKQNKNMNKQTKQVVECIKKSKQKINMITNTTEDINYFCIVLYTFIKNQTLFWILQDDYVLFKKRILNNIEEDNEHFMQAKVFSVMDYEIVNEHDFWQKAEPKMEVIKQYVASDHYTIKCTFKEAGKQ</sequence>
<evidence type="ECO:0000313" key="2">
    <source>
        <dbReference type="Proteomes" id="UP000023152"/>
    </source>
</evidence>
<comment type="caution">
    <text evidence="1">The sequence shown here is derived from an EMBL/GenBank/DDBJ whole genome shotgun (WGS) entry which is preliminary data.</text>
</comment>